<protein>
    <submittedName>
        <fullName evidence="1">Uncharacterized protein</fullName>
    </submittedName>
</protein>
<name>A0A6C0ER65_9ZZZZ</name>
<evidence type="ECO:0000313" key="1">
    <source>
        <dbReference type="EMBL" id="QHT31478.1"/>
    </source>
</evidence>
<dbReference type="AlphaFoldDB" id="A0A6C0ER65"/>
<proteinExistence type="predicted"/>
<dbReference type="EMBL" id="MN738921">
    <property type="protein sequence ID" value="QHT31478.1"/>
    <property type="molecule type" value="Genomic_DNA"/>
</dbReference>
<accession>A0A6C0ER65</accession>
<organism evidence="1">
    <name type="scientific">viral metagenome</name>
    <dbReference type="NCBI Taxonomy" id="1070528"/>
    <lineage>
        <taxon>unclassified sequences</taxon>
        <taxon>metagenomes</taxon>
        <taxon>organismal metagenomes</taxon>
    </lineage>
</organism>
<sequence>MDKTTDINTVKKELEIAAMKQSEKILLTNKNANITQDLYTIIKKSEEEFIKQTGRTMTYGEMREMFG</sequence>
<reference evidence="1" key="1">
    <citation type="journal article" date="2020" name="Nature">
        <title>Giant virus diversity and host interactions through global metagenomics.</title>
        <authorList>
            <person name="Schulz F."/>
            <person name="Roux S."/>
            <person name="Paez-Espino D."/>
            <person name="Jungbluth S."/>
            <person name="Walsh D.A."/>
            <person name="Denef V.J."/>
            <person name="McMahon K.D."/>
            <person name="Konstantinidis K.T."/>
            <person name="Eloe-Fadrosh E.A."/>
            <person name="Kyrpides N.C."/>
            <person name="Woyke T."/>
        </authorList>
    </citation>
    <scope>NUCLEOTIDE SEQUENCE</scope>
    <source>
        <strain evidence="1">GVMAG-M-3300009155-2</strain>
    </source>
</reference>